<sequence length="157" mass="17677">MLHSTYMYLKLHLLGTDLILRHGMGRFWGTLTLTSSKTIWPQYLPMGGLLLLLHCGCEVRYHLSEDPKTLKVFPVPLHDSKGETLHYDSLSISPDGKVLAATHDLMLQWLYAETGKVLDTADKAHDGTITGIAWAPKKIPMGPDRGMCFKWQSCHMD</sequence>
<reference evidence="1 2" key="1">
    <citation type="journal article" date="2018" name="Science">
        <title>The opium poppy genome and morphinan production.</title>
        <authorList>
            <person name="Guo L."/>
            <person name="Winzer T."/>
            <person name="Yang X."/>
            <person name="Li Y."/>
            <person name="Ning Z."/>
            <person name="He Z."/>
            <person name="Teodor R."/>
            <person name="Lu Y."/>
            <person name="Bowser T.A."/>
            <person name="Graham I.A."/>
            <person name="Ye K."/>
        </authorList>
    </citation>
    <scope>NUCLEOTIDE SEQUENCE [LARGE SCALE GENOMIC DNA]</scope>
    <source>
        <strain evidence="2">cv. HN1</strain>
        <tissue evidence="1">Leaves</tissue>
    </source>
</reference>
<proteinExistence type="predicted"/>
<dbReference type="Gramene" id="RZC57808">
    <property type="protein sequence ID" value="RZC57808"/>
    <property type="gene ID" value="C5167_005109"/>
</dbReference>
<dbReference type="Gene3D" id="2.130.10.10">
    <property type="entry name" value="YVTN repeat-like/Quinoprotein amine dehydrogenase"/>
    <property type="match status" value="1"/>
</dbReference>
<dbReference type="InterPro" id="IPR015943">
    <property type="entry name" value="WD40/YVTN_repeat-like_dom_sf"/>
</dbReference>
<dbReference type="SUPFAM" id="SSF69322">
    <property type="entry name" value="Tricorn protease domain 2"/>
    <property type="match status" value="1"/>
</dbReference>
<gene>
    <name evidence="1" type="ORF">C5167_005109</name>
</gene>
<evidence type="ECO:0000313" key="2">
    <source>
        <dbReference type="Proteomes" id="UP000316621"/>
    </source>
</evidence>
<dbReference type="EMBL" id="CM010718">
    <property type="protein sequence ID" value="RZC57808.1"/>
    <property type="molecule type" value="Genomic_DNA"/>
</dbReference>
<evidence type="ECO:0000313" key="1">
    <source>
        <dbReference type="EMBL" id="RZC57808.1"/>
    </source>
</evidence>
<dbReference type="PANTHER" id="PTHR45282">
    <property type="entry name" value="OS03G0858400 PROTEIN"/>
    <property type="match status" value="1"/>
</dbReference>
<accession>A0A4Y7JDD8</accession>
<organism evidence="1 2">
    <name type="scientific">Papaver somniferum</name>
    <name type="common">Opium poppy</name>
    <dbReference type="NCBI Taxonomy" id="3469"/>
    <lineage>
        <taxon>Eukaryota</taxon>
        <taxon>Viridiplantae</taxon>
        <taxon>Streptophyta</taxon>
        <taxon>Embryophyta</taxon>
        <taxon>Tracheophyta</taxon>
        <taxon>Spermatophyta</taxon>
        <taxon>Magnoliopsida</taxon>
        <taxon>Ranunculales</taxon>
        <taxon>Papaveraceae</taxon>
        <taxon>Papaveroideae</taxon>
        <taxon>Papaver</taxon>
    </lineage>
</organism>
<dbReference type="STRING" id="3469.A0A4Y7JDD8"/>
<dbReference type="AlphaFoldDB" id="A0A4Y7JDD8"/>
<dbReference type="Proteomes" id="UP000316621">
    <property type="component" value="Chromosome 4"/>
</dbReference>
<name>A0A4Y7JDD8_PAPSO</name>
<keyword evidence="2" id="KW-1185">Reference proteome</keyword>
<dbReference type="PANTHER" id="PTHR45282:SF2">
    <property type="entry name" value="OS03G0858400 PROTEIN"/>
    <property type="match status" value="1"/>
</dbReference>
<protein>
    <submittedName>
        <fullName evidence="1">Uncharacterized protein</fullName>
    </submittedName>
</protein>